<keyword evidence="3" id="KW-1185">Reference proteome</keyword>
<accession>A0ABR4EGI7</accession>
<name>A0ABR4EGI7_9PEZI</name>
<dbReference type="EMBL" id="JBAWTH010000056">
    <property type="protein sequence ID" value="KAL2281558.1"/>
    <property type="molecule type" value="Genomic_DNA"/>
</dbReference>
<dbReference type="Proteomes" id="UP001600888">
    <property type="component" value="Unassembled WGS sequence"/>
</dbReference>
<reference evidence="2 3" key="1">
    <citation type="submission" date="2024-03" db="EMBL/GenBank/DDBJ databases">
        <title>A high-quality draft genome sequence of Diaporthe vaccinii, a causative agent of upright dieback and viscid rot disease in cranberry plants.</title>
        <authorList>
            <person name="Sarrasin M."/>
            <person name="Lang B.F."/>
            <person name="Burger G."/>
        </authorList>
    </citation>
    <scope>NUCLEOTIDE SEQUENCE [LARGE SCALE GENOMIC DNA]</scope>
    <source>
        <strain evidence="2 3">IS7</strain>
    </source>
</reference>
<organism evidence="2 3">
    <name type="scientific">Diaporthe vaccinii</name>
    <dbReference type="NCBI Taxonomy" id="105482"/>
    <lineage>
        <taxon>Eukaryota</taxon>
        <taxon>Fungi</taxon>
        <taxon>Dikarya</taxon>
        <taxon>Ascomycota</taxon>
        <taxon>Pezizomycotina</taxon>
        <taxon>Sordariomycetes</taxon>
        <taxon>Sordariomycetidae</taxon>
        <taxon>Diaporthales</taxon>
        <taxon>Diaporthaceae</taxon>
        <taxon>Diaporthe</taxon>
        <taxon>Diaporthe eres species complex</taxon>
    </lineage>
</organism>
<sequence length="320" mass="34820">MAPDEKPEASLRGGDASLAVNHLKHVFNPSTNNAHDEGDEDVTLLDISPGKSGGEERNPLFDEVSPVENRGIDIFKVAAAPEHLKVEDATTDAKDQRSLGAVIADNPDTKLSNLEGQTLAFAGRAVRQVVLEAAYGFLQSCIPEADQQKVWDQISGQREAGSPTKYSITVQDGAMDLKNGVRSTSDLIGNCIGILSQNAPVTDQKTLKLSLGRAVTLCDAVGDEKRRQALEKAAYALNWLMLGLDCKTMELYRGANRQLDRINLDYPVVTEPGGVSGAGVCDERKAEERNILQSMKRAHEGFKESFRVRFIETLQSLLTL</sequence>
<comment type="caution">
    <text evidence="2">The sequence shown here is derived from an EMBL/GenBank/DDBJ whole genome shotgun (WGS) entry which is preliminary data.</text>
</comment>
<evidence type="ECO:0000313" key="3">
    <source>
        <dbReference type="Proteomes" id="UP001600888"/>
    </source>
</evidence>
<protein>
    <submittedName>
        <fullName evidence="2">Uncharacterized protein</fullName>
    </submittedName>
</protein>
<proteinExistence type="predicted"/>
<feature type="region of interest" description="Disordered" evidence="1">
    <location>
        <begin position="28"/>
        <end position="61"/>
    </location>
</feature>
<gene>
    <name evidence="2" type="ORF">FJTKL_11469</name>
</gene>
<evidence type="ECO:0000256" key="1">
    <source>
        <dbReference type="SAM" id="MobiDB-lite"/>
    </source>
</evidence>
<evidence type="ECO:0000313" key="2">
    <source>
        <dbReference type="EMBL" id="KAL2281558.1"/>
    </source>
</evidence>